<comment type="caution">
    <text evidence="1">The sequence shown here is derived from an EMBL/GenBank/DDBJ whole genome shotgun (WGS) entry which is preliminary data.</text>
</comment>
<dbReference type="Proteomes" id="UP000535406">
    <property type="component" value="Unassembled WGS sequence"/>
</dbReference>
<evidence type="ECO:0000313" key="2">
    <source>
        <dbReference type="Proteomes" id="UP000535406"/>
    </source>
</evidence>
<reference evidence="1 2" key="1">
    <citation type="submission" date="2020-08" db="EMBL/GenBank/DDBJ databases">
        <title>Genomic Encyclopedia of Type Strains, Phase IV (KMG-IV): sequencing the most valuable type-strain genomes for metagenomic binning, comparative biology and taxonomic classification.</title>
        <authorList>
            <person name="Goeker M."/>
        </authorList>
    </citation>
    <scope>NUCLEOTIDE SEQUENCE [LARGE SCALE GENOMIC DNA]</scope>
    <source>
        <strain evidence="1 2">DSM 21319</strain>
    </source>
</reference>
<sequence length="150" mass="16446">MLWTITIVCLFLAGLIFRQRFRRDDEPERMGEDAGLAILEFGRAFPGEAIREIISTADGRTVFLRLHDGKAGCMNAHGHHYTCHLIEPGAVRVGSAGPRRLSVQFPDASFEGGTFEFRDERQAAEVSLWLLGSFMPTVAGLGGKALGQPT</sequence>
<keyword evidence="2" id="KW-1185">Reference proteome</keyword>
<organism evidence="1 2">
    <name type="scientific">Shinella fusca</name>
    <dbReference type="NCBI Taxonomy" id="544480"/>
    <lineage>
        <taxon>Bacteria</taxon>
        <taxon>Pseudomonadati</taxon>
        <taxon>Pseudomonadota</taxon>
        <taxon>Alphaproteobacteria</taxon>
        <taxon>Hyphomicrobiales</taxon>
        <taxon>Rhizobiaceae</taxon>
        <taxon>Shinella</taxon>
    </lineage>
</organism>
<evidence type="ECO:0000313" key="1">
    <source>
        <dbReference type="EMBL" id="MBB5041844.1"/>
    </source>
</evidence>
<protein>
    <submittedName>
        <fullName evidence="1">Uncharacterized protein</fullName>
    </submittedName>
</protein>
<dbReference type="EMBL" id="JACHIK010000003">
    <property type="protein sequence ID" value="MBB5041844.1"/>
    <property type="molecule type" value="Genomic_DNA"/>
</dbReference>
<dbReference type="RefSeq" id="WP_184141893.1">
    <property type="nucleotide sequence ID" value="NZ_JACHIK010000003.1"/>
</dbReference>
<name>A0A7W7YT17_9HYPH</name>
<proteinExistence type="predicted"/>
<dbReference type="AlphaFoldDB" id="A0A7W7YT17"/>
<accession>A0A7W7YT17</accession>
<gene>
    <name evidence="1" type="ORF">HNQ66_001227</name>
</gene>